<organism evidence="5 6">
    <name type="scientific">Ancylobacter tetraedralis</name>
    <dbReference type="NCBI Taxonomy" id="217068"/>
    <lineage>
        <taxon>Bacteria</taxon>
        <taxon>Pseudomonadati</taxon>
        <taxon>Pseudomonadota</taxon>
        <taxon>Alphaproteobacteria</taxon>
        <taxon>Hyphomicrobiales</taxon>
        <taxon>Xanthobacteraceae</taxon>
        <taxon>Ancylobacter</taxon>
    </lineage>
</organism>
<name>A0A839ZFU9_9HYPH</name>
<dbReference type="Pfam" id="PF04295">
    <property type="entry name" value="GD_AH_second"/>
    <property type="match status" value="1"/>
</dbReference>
<keyword evidence="5" id="KW-0378">Hydrolase</keyword>
<dbReference type="GO" id="GO:0019698">
    <property type="term" value="P:D-galacturonate catabolic process"/>
    <property type="evidence" value="ECO:0007669"/>
    <property type="project" value="TreeGrafter"/>
</dbReference>
<evidence type="ECO:0000256" key="2">
    <source>
        <dbReference type="ARBA" id="ARBA00023239"/>
    </source>
</evidence>
<dbReference type="GO" id="GO:0008789">
    <property type="term" value="F:altronate dehydratase activity"/>
    <property type="evidence" value="ECO:0007669"/>
    <property type="project" value="UniProtKB-EC"/>
</dbReference>
<proteinExistence type="inferred from homology"/>
<dbReference type="PANTHER" id="PTHR30536:SF5">
    <property type="entry name" value="ALTRONATE DEHYDRATASE"/>
    <property type="match status" value="1"/>
</dbReference>
<accession>A0A839ZFU9</accession>
<dbReference type="Pfam" id="PF20629">
    <property type="entry name" value="GD_AH_C"/>
    <property type="match status" value="1"/>
</dbReference>
<comment type="similarity">
    <text evidence="1">Belongs to the UxaA family.</text>
</comment>
<keyword evidence="2 5" id="KW-0456">Lyase</keyword>
<sequence length="414" mass="42665">MNSPAPSPSTASPASAPVAMRGYPRADGRKGIRNFLLVAYLVECAHHVARMIASPYQGDGVQLIGFPGCYPSDYAQRVMEDLATHPNVGAVLLVSLGCEEFQRTRLKEAIAASGREVELLTIQSAGGTAGSVAKGRAWVEARLAALMAAPTVPLALSDLVIGTKCGGSDGLSGVTINPAVGYASDLLVDAGATVMFEETCELIGCESHMAARATTPELAAALTAAVRKADSYYTELGHGSFGGGNIKYGLSTLEEKSLGAYAKSGSRPISGVLKPGVRPPAPGLYLMDTVNDGPVRYGIPNINDTQTITEMVASGCHLILFTTGAGSVVGQALAPVIKGVSNSRVFARMEGDMDINGGTIADGIEGVADVGARIVEAVRAAAAGQPTKSEALGHQEFVLSYKTYEPLGPGCLPV</sequence>
<dbReference type="InterPro" id="IPR048332">
    <property type="entry name" value="GD_AH_C"/>
</dbReference>
<evidence type="ECO:0000313" key="6">
    <source>
        <dbReference type="Proteomes" id="UP000533469"/>
    </source>
</evidence>
<feature type="domain" description="D-galactarate/Altronate dehydratase second" evidence="3">
    <location>
        <begin position="22"/>
        <end position="145"/>
    </location>
</feature>
<dbReference type="InterPro" id="IPR007392">
    <property type="entry name" value="GD_AH_second"/>
</dbReference>
<evidence type="ECO:0000259" key="4">
    <source>
        <dbReference type="Pfam" id="PF20629"/>
    </source>
</evidence>
<dbReference type="AlphaFoldDB" id="A0A839ZFU9"/>
<comment type="caution">
    <text evidence="5">The sequence shown here is derived from an EMBL/GenBank/DDBJ whole genome shotgun (WGS) entry which is preliminary data.</text>
</comment>
<dbReference type="Proteomes" id="UP000533469">
    <property type="component" value="Unassembled WGS sequence"/>
</dbReference>
<feature type="domain" description="D-galactarate/Altronate dehydratase C-terminal" evidence="4">
    <location>
        <begin position="156"/>
        <end position="401"/>
    </location>
</feature>
<keyword evidence="6" id="KW-1185">Reference proteome</keyword>
<dbReference type="RefSeq" id="WP_246340321.1">
    <property type="nucleotide sequence ID" value="NZ_JACICD010000011.1"/>
</dbReference>
<gene>
    <name evidence="5" type="ORF">FHS55_004092</name>
</gene>
<evidence type="ECO:0000259" key="3">
    <source>
        <dbReference type="Pfam" id="PF04295"/>
    </source>
</evidence>
<evidence type="ECO:0000313" key="5">
    <source>
        <dbReference type="EMBL" id="MBB3773455.1"/>
    </source>
</evidence>
<dbReference type="InterPro" id="IPR052172">
    <property type="entry name" value="UxaA_altronate/galactarate_dh"/>
</dbReference>
<protein>
    <submittedName>
        <fullName evidence="5">Altronate hydrolase</fullName>
        <ecNumber evidence="5">4.2.1.7</ecNumber>
    </submittedName>
</protein>
<dbReference type="GO" id="GO:0016787">
    <property type="term" value="F:hydrolase activity"/>
    <property type="evidence" value="ECO:0007669"/>
    <property type="project" value="UniProtKB-KW"/>
</dbReference>
<dbReference type="EC" id="4.2.1.7" evidence="5"/>
<evidence type="ECO:0000256" key="1">
    <source>
        <dbReference type="ARBA" id="ARBA00010986"/>
    </source>
</evidence>
<reference evidence="5 6" key="1">
    <citation type="submission" date="2020-08" db="EMBL/GenBank/DDBJ databases">
        <title>Genomic Encyclopedia of Type Strains, Phase IV (KMG-IV): sequencing the most valuable type-strain genomes for metagenomic binning, comparative biology and taxonomic classification.</title>
        <authorList>
            <person name="Goeker M."/>
        </authorList>
    </citation>
    <scope>NUCLEOTIDE SEQUENCE [LARGE SCALE GENOMIC DNA]</scope>
    <source>
        <strain evidence="5 6">DSM 5895</strain>
    </source>
</reference>
<dbReference type="EMBL" id="JACICD010000011">
    <property type="protein sequence ID" value="MBB3773455.1"/>
    <property type="molecule type" value="Genomic_DNA"/>
</dbReference>
<dbReference type="PANTHER" id="PTHR30536">
    <property type="entry name" value="ALTRONATE/GALACTARATE DEHYDRATASE"/>
    <property type="match status" value="1"/>
</dbReference>